<organism evidence="14 15">
    <name type="scientific">Cladophialophora chaetospira</name>
    <dbReference type="NCBI Taxonomy" id="386627"/>
    <lineage>
        <taxon>Eukaryota</taxon>
        <taxon>Fungi</taxon>
        <taxon>Dikarya</taxon>
        <taxon>Ascomycota</taxon>
        <taxon>Pezizomycotina</taxon>
        <taxon>Eurotiomycetes</taxon>
        <taxon>Chaetothyriomycetidae</taxon>
        <taxon>Chaetothyriales</taxon>
        <taxon>Herpotrichiellaceae</taxon>
        <taxon>Cladophialophora</taxon>
    </lineage>
</organism>
<evidence type="ECO:0000256" key="7">
    <source>
        <dbReference type="ARBA" id="ARBA00022714"/>
    </source>
</evidence>
<dbReference type="EC" id="1.14.15.7" evidence="5"/>
<dbReference type="EMBL" id="JAPDRK010000001">
    <property type="protein sequence ID" value="KAJ9616571.1"/>
    <property type="molecule type" value="Genomic_DNA"/>
</dbReference>
<evidence type="ECO:0000256" key="10">
    <source>
        <dbReference type="ARBA" id="ARBA00023004"/>
    </source>
</evidence>
<evidence type="ECO:0000256" key="6">
    <source>
        <dbReference type="ARBA" id="ARBA00014931"/>
    </source>
</evidence>
<dbReference type="GO" id="GO:0005506">
    <property type="term" value="F:iron ion binding"/>
    <property type="evidence" value="ECO:0007669"/>
    <property type="project" value="InterPro"/>
</dbReference>
<feature type="domain" description="Rieske" evidence="13">
    <location>
        <begin position="51"/>
        <end position="150"/>
    </location>
</feature>
<dbReference type="CDD" id="cd03469">
    <property type="entry name" value="Rieske_RO_Alpha_N"/>
    <property type="match status" value="1"/>
</dbReference>
<evidence type="ECO:0000259" key="13">
    <source>
        <dbReference type="PROSITE" id="PS51296"/>
    </source>
</evidence>
<keyword evidence="8" id="KW-0479">Metal-binding</keyword>
<dbReference type="Pfam" id="PF00848">
    <property type="entry name" value="Ring_hydroxyl_A"/>
    <property type="match status" value="1"/>
</dbReference>
<gene>
    <name evidence="14" type="ORF">H2200_000290</name>
</gene>
<accession>A0AA39CQU1</accession>
<dbReference type="PANTHER" id="PTHR43756:SF5">
    <property type="entry name" value="CHOLINE MONOOXYGENASE, CHLOROPLASTIC"/>
    <property type="match status" value="1"/>
</dbReference>
<comment type="function">
    <text evidence="2">Catalyzes the first step of the osmoprotectant glycine betaine synthesis.</text>
</comment>
<dbReference type="PANTHER" id="PTHR43756">
    <property type="entry name" value="CHOLINE MONOOXYGENASE, CHLOROPLASTIC"/>
    <property type="match status" value="1"/>
</dbReference>
<comment type="caution">
    <text evidence="14">The sequence shown here is derived from an EMBL/GenBank/DDBJ whole genome shotgun (WGS) entry which is preliminary data.</text>
</comment>
<comment type="cofactor">
    <cofactor evidence="1">
        <name>Fe cation</name>
        <dbReference type="ChEBI" id="CHEBI:24875"/>
    </cofactor>
</comment>
<dbReference type="AlphaFoldDB" id="A0AA39CQU1"/>
<evidence type="ECO:0000256" key="12">
    <source>
        <dbReference type="ARBA" id="ARBA00049097"/>
    </source>
</evidence>
<dbReference type="InterPro" id="IPR036922">
    <property type="entry name" value="Rieske_2Fe-2S_sf"/>
</dbReference>
<evidence type="ECO:0000256" key="5">
    <source>
        <dbReference type="ARBA" id="ARBA00012763"/>
    </source>
</evidence>
<name>A0AA39CQU1_9EURO</name>
<dbReference type="InterPro" id="IPR001663">
    <property type="entry name" value="Rng_hydr_dOase-A"/>
</dbReference>
<dbReference type="InterPro" id="IPR017941">
    <property type="entry name" value="Rieske_2Fe-2S"/>
</dbReference>
<dbReference type="Proteomes" id="UP001172673">
    <property type="component" value="Unassembled WGS sequence"/>
</dbReference>
<keyword evidence="10" id="KW-0408">Iron</keyword>
<proteinExistence type="inferred from homology"/>
<evidence type="ECO:0000256" key="9">
    <source>
        <dbReference type="ARBA" id="ARBA00023002"/>
    </source>
</evidence>
<comment type="pathway">
    <text evidence="3">Amine and polyamine biosynthesis; betaine biosynthesis via choline pathway; betaine aldehyde from choline (monooxygenase route): step 1/1.</text>
</comment>
<evidence type="ECO:0000256" key="4">
    <source>
        <dbReference type="ARBA" id="ARBA00010848"/>
    </source>
</evidence>
<evidence type="ECO:0000256" key="3">
    <source>
        <dbReference type="ARBA" id="ARBA00004866"/>
    </source>
</evidence>
<evidence type="ECO:0000313" key="14">
    <source>
        <dbReference type="EMBL" id="KAJ9616571.1"/>
    </source>
</evidence>
<dbReference type="SUPFAM" id="SSF55961">
    <property type="entry name" value="Bet v1-like"/>
    <property type="match status" value="1"/>
</dbReference>
<dbReference type="Gene3D" id="3.90.380.10">
    <property type="entry name" value="Naphthalene 1,2-dioxygenase Alpha Subunit, Chain A, domain 1"/>
    <property type="match status" value="2"/>
</dbReference>
<keyword evidence="11" id="KW-0411">Iron-sulfur</keyword>
<dbReference type="InterPro" id="IPR015879">
    <property type="entry name" value="Ring_hydroxy_dOase_asu_C_dom"/>
</dbReference>
<dbReference type="GO" id="GO:0019133">
    <property type="term" value="F:choline monooxygenase activity"/>
    <property type="evidence" value="ECO:0007669"/>
    <property type="project" value="UniProtKB-EC"/>
</dbReference>
<comment type="catalytic activity">
    <reaction evidence="12">
        <text>choline + 2 reduced [2Fe-2S]-[ferredoxin] + O2 + 2 H(+) = betaine aldehyde hydrate + 2 oxidized [2Fe-2S]-[ferredoxin] + H2O</text>
        <dbReference type="Rhea" id="RHEA:17769"/>
        <dbReference type="Rhea" id="RHEA-COMP:10000"/>
        <dbReference type="Rhea" id="RHEA-COMP:10001"/>
        <dbReference type="ChEBI" id="CHEBI:15354"/>
        <dbReference type="ChEBI" id="CHEBI:15377"/>
        <dbReference type="ChEBI" id="CHEBI:15378"/>
        <dbReference type="ChEBI" id="CHEBI:15379"/>
        <dbReference type="ChEBI" id="CHEBI:15870"/>
        <dbReference type="ChEBI" id="CHEBI:33737"/>
        <dbReference type="ChEBI" id="CHEBI:33738"/>
        <dbReference type="EC" id="1.14.15.7"/>
    </reaction>
</comment>
<dbReference type="PRINTS" id="PR00090">
    <property type="entry name" value="RNGDIOXGNASE"/>
</dbReference>
<evidence type="ECO:0000313" key="15">
    <source>
        <dbReference type="Proteomes" id="UP001172673"/>
    </source>
</evidence>
<keyword evidence="15" id="KW-1185">Reference proteome</keyword>
<keyword evidence="9" id="KW-0560">Oxidoreductase</keyword>
<evidence type="ECO:0000256" key="8">
    <source>
        <dbReference type="ARBA" id="ARBA00022723"/>
    </source>
</evidence>
<sequence>MGSIGPEPTALNGSGDLTGRKDNTALPAIWYRSPALYELERRAIFSKQWLLMTHKNRLLKTGDYLRYEVAGFSFFLIKGRDGQIRGFHNVCRHRAYPVLRPEAESSGTKHILACYYHGWSYGLDGKLAKAPGVQDRVETFEKEKNGLFPIHVHIDQRGFIWVNLENSETPSVSWESMFQGSDMRPRLEPFNMDEYVFDHAWSMEGEYNWKACADNYNECYHCPTTHPGFAASCDLSKYSAEIAGGEILFFLTDKPGKSTNNYAPSYFYPNATISMTAPFWYMLKMNPKSATRVSLEYEVFRHKDATDAAFTEGYDFFKQVEIEDKELCNAAQKNLNTGIYAAGELEPHQEVGVLYAQKLIREAVMGHRKLEQQNGGHEIWPARLSKSQAGDNEDMEFCEELERCAIGTKEVEW</sequence>
<keyword evidence="7" id="KW-0001">2Fe-2S</keyword>
<evidence type="ECO:0000256" key="2">
    <source>
        <dbReference type="ARBA" id="ARBA00002149"/>
    </source>
</evidence>
<reference evidence="14" key="1">
    <citation type="submission" date="2022-10" db="EMBL/GenBank/DDBJ databases">
        <title>Culturing micro-colonial fungi from biological soil crusts in the Mojave desert and describing Neophaeococcomyces mojavensis, and introducing the new genera and species Taxawa tesnikishii.</title>
        <authorList>
            <person name="Kurbessoian T."/>
            <person name="Stajich J.E."/>
        </authorList>
    </citation>
    <scope>NUCLEOTIDE SEQUENCE</scope>
    <source>
        <strain evidence="14">TK_41</strain>
    </source>
</reference>
<dbReference type="Pfam" id="PF00355">
    <property type="entry name" value="Rieske"/>
    <property type="match status" value="1"/>
</dbReference>
<dbReference type="PROSITE" id="PS51296">
    <property type="entry name" value="RIESKE"/>
    <property type="match status" value="1"/>
</dbReference>
<comment type="similarity">
    <text evidence="4">Belongs to the choline monooxygenase family.</text>
</comment>
<evidence type="ECO:0000256" key="11">
    <source>
        <dbReference type="ARBA" id="ARBA00023014"/>
    </source>
</evidence>
<dbReference type="Gene3D" id="2.102.10.10">
    <property type="entry name" value="Rieske [2Fe-2S] iron-sulphur domain"/>
    <property type="match status" value="1"/>
</dbReference>
<dbReference type="GO" id="GO:0051537">
    <property type="term" value="F:2 iron, 2 sulfur cluster binding"/>
    <property type="evidence" value="ECO:0007669"/>
    <property type="project" value="UniProtKB-KW"/>
</dbReference>
<dbReference type="CDD" id="cd00680">
    <property type="entry name" value="RHO_alpha_C"/>
    <property type="match status" value="1"/>
</dbReference>
<evidence type="ECO:0000256" key="1">
    <source>
        <dbReference type="ARBA" id="ARBA00001962"/>
    </source>
</evidence>
<dbReference type="SUPFAM" id="SSF50022">
    <property type="entry name" value="ISP domain"/>
    <property type="match status" value="1"/>
</dbReference>
<protein>
    <recommendedName>
        <fullName evidence="6">Choline monooxygenase, chloroplastic</fullName>
        <ecNumber evidence="5">1.14.15.7</ecNumber>
    </recommendedName>
</protein>